<comment type="caution">
    <text evidence="2">The sequence shown here is derived from an EMBL/GenBank/DDBJ whole genome shotgun (WGS) entry which is preliminary data.</text>
</comment>
<dbReference type="Gene3D" id="2.30.30.770">
    <property type="match status" value="1"/>
</dbReference>
<evidence type="ECO:0000313" key="2">
    <source>
        <dbReference type="EMBL" id="KAK1333620.1"/>
    </source>
</evidence>
<dbReference type="PANTHER" id="PTHR10497">
    <property type="entry name" value="60S RIBOSOMAL PROTEIN L27"/>
    <property type="match status" value="1"/>
</dbReference>
<accession>A0AA40HMS9</accession>
<proteinExistence type="inferred from homology"/>
<gene>
    <name evidence="2" type="ORF">QTO34_006005</name>
</gene>
<protein>
    <recommendedName>
        <fullName evidence="4">60S ribosomal protein L27</fullName>
    </recommendedName>
</protein>
<dbReference type="EMBL" id="JAULJE010000016">
    <property type="protein sequence ID" value="KAK1333620.1"/>
    <property type="molecule type" value="Genomic_DNA"/>
</dbReference>
<dbReference type="GO" id="GO:0006412">
    <property type="term" value="P:translation"/>
    <property type="evidence" value="ECO:0007669"/>
    <property type="project" value="InterPro"/>
</dbReference>
<name>A0AA40HMS9_CNENI</name>
<dbReference type="GO" id="GO:0005840">
    <property type="term" value="C:ribosome"/>
    <property type="evidence" value="ECO:0007669"/>
    <property type="project" value="InterPro"/>
</dbReference>
<dbReference type="AlphaFoldDB" id="A0AA40HMS9"/>
<dbReference type="Proteomes" id="UP001177744">
    <property type="component" value="Unassembled WGS sequence"/>
</dbReference>
<keyword evidence="3" id="KW-1185">Reference proteome</keyword>
<evidence type="ECO:0008006" key="4">
    <source>
        <dbReference type="Google" id="ProtNLM"/>
    </source>
</evidence>
<comment type="similarity">
    <text evidence="1">Belongs to the eukaryotic ribosomal protein eL27 family.</text>
</comment>
<sequence length="80" mass="9146">MGKFMKPGKVVLVQAGHYSRHKTVIMKNMDDGTSDPHYSYALVPGIDSHHRQEENCQEVKGKEQIRHLEQSKSPWCQGIL</sequence>
<dbReference type="InterPro" id="IPR038655">
    <property type="entry name" value="Ribosomal_eL27_sf"/>
</dbReference>
<dbReference type="InterPro" id="IPR008991">
    <property type="entry name" value="Translation_prot_SH3-like_sf"/>
</dbReference>
<dbReference type="InterPro" id="IPR001141">
    <property type="entry name" value="Ribosomal_eL27"/>
</dbReference>
<organism evidence="2 3">
    <name type="scientific">Cnephaeus nilssonii</name>
    <name type="common">Northern bat</name>
    <name type="synonym">Eptesicus nilssonii</name>
    <dbReference type="NCBI Taxonomy" id="3371016"/>
    <lineage>
        <taxon>Eukaryota</taxon>
        <taxon>Metazoa</taxon>
        <taxon>Chordata</taxon>
        <taxon>Craniata</taxon>
        <taxon>Vertebrata</taxon>
        <taxon>Euteleostomi</taxon>
        <taxon>Mammalia</taxon>
        <taxon>Eutheria</taxon>
        <taxon>Laurasiatheria</taxon>
        <taxon>Chiroptera</taxon>
        <taxon>Yangochiroptera</taxon>
        <taxon>Vespertilionidae</taxon>
        <taxon>Cnephaeus</taxon>
    </lineage>
</organism>
<evidence type="ECO:0000256" key="1">
    <source>
        <dbReference type="ARBA" id="ARBA00009124"/>
    </source>
</evidence>
<dbReference type="GO" id="GO:0031090">
    <property type="term" value="C:organelle membrane"/>
    <property type="evidence" value="ECO:0007669"/>
    <property type="project" value="UniProtKB-ARBA"/>
</dbReference>
<evidence type="ECO:0000313" key="3">
    <source>
        <dbReference type="Proteomes" id="UP001177744"/>
    </source>
</evidence>
<dbReference type="SUPFAM" id="SSF50104">
    <property type="entry name" value="Translation proteins SH3-like domain"/>
    <property type="match status" value="1"/>
</dbReference>
<reference evidence="2" key="1">
    <citation type="submission" date="2023-06" db="EMBL/GenBank/DDBJ databases">
        <title>Reference genome for the Northern bat (Eptesicus nilssonii), a most northern bat species.</title>
        <authorList>
            <person name="Laine V.N."/>
            <person name="Pulliainen A.T."/>
            <person name="Lilley T.M."/>
        </authorList>
    </citation>
    <scope>NUCLEOTIDE SEQUENCE</scope>
    <source>
        <strain evidence="2">BLF_Eptnil</strain>
        <tissue evidence="2">Kidney</tissue>
    </source>
</reference>
<dbReference type="GO" id="GO:0003735">
    <property type="term" value="F:structural constituent of ribosome"/>
    <property type="evidence" value="ECO:0007669"/>
    <property type="project" value="InterPro"/>
</dbReference>